<protein>
    <recommendedName>
        <fullName evidence="2">N-acetyltransferase domain-containing protein</fullName>
    </recommendedName>
</protein>
<dbReference type="Pfam" id="PF00583">
    <property type="entry name" value="Acetyltransf_1"/>
    <property type="match status" value="1"/>
</dbReference>
<name>A0A0R2HVX6_CARDV</name>
<dbReference type="InterPro" id="IPR000182">
    <property type="entry name" value="GNAT_dom"/>
</dbReference>
<dbReference type="PATRIC" id="fig|1449336.4.peg.2366"/>
<comment type="caution">
    <text evidence="3">The sequence shown here is derived from an EMBL/GenBank/DDBJ whole genome shotgun (WGS) entry which is preliminary data.</text>
</comment>
<dbReference type="AlphaFoldDB" id="A0A0R2HVX6"/>
<dbReference type="CDD" id="cd04301">
    <property type="entry name" value="NAT_SF"/>
    <property type="match status" value="1"/>
</dbReference>
<dbReference type="Proteomes" id="UP000051658">
    <property type="component" value="Unassembled WGS sequence"/>
</dbReference>
<dbReference type="InterPro" id="IPR016181">
    <property type="entry name" value="Acyl_CoA_acyltransferase"/>
</dbReference>
<dbReference type="PANTHER" id="PTHR13947">
    <property type="entry name" value="GNAT FAMILY N-ACETYLTRANSFERASE"/>
    <property type="match status" value="1"/>
</dbReference>
<evidence type="ECO:0000256" key="1">
    <source>
        <dbReference type="ARBA" id="ARBA00022679"/>
    </source>
</evidence>
<gene>
    <name evidence="3" type="ORF">IV74_GL002328</name>
</gene>
<organism evidence="3 4">
    <name type="scientific">Carnobacterium divergens DSM 20623</name>
    <dbReference type="NCBI Taxonomy" id="1449336"/>
    <lineage>
        <taxon>Bacteria</taxon>
        <taxon>Bacillati</taxon>
        <taxon>Bacillota</taxon>
        <taxon>Bacilli</taxon>
        <taxon>Lactobacillales</taxon>
        <taxon>Carnobacteriaceae</taxon>
        <taxon>Carnobacterium</taxon>
    </lineage>
</organism>
<accession>A0A0R2HVX6</accession>
<dbReference type="InterPro" id="IPR050769">
    <property type="entry name" value="NAT_camello-type"/>
</dbReference>
<dbReference type="SUPFAM" id="SSF55729">
    <property type="entry name" value="Acyl-CoA N-acyltransferases (Nat)"/>
    <property type="match status" value="1"/>
</dbReference>
<dbReference type="PROSITE" id="PS51186">
    <property type="entry name" value="GNAT"/>
    <property type="match status" value="1"/>
</dbReference>
<evidence type="ECO:0000313" key="3">
    <source>
        <dbReference type="EMBL" id="KRN54741.1"/>
    </source>
</evidence>
<dbReference type="Gene3D" id="3.40.630.30">
    <property type="match status" value="1"/>
</dbReference>
<reference evidence="3 4" key="1">
    <citation type="journal article" date="2015" name="Genome Announc.">
        <title>Expanding the biotechnology potential of lactobacilli through comparative genomics of 213 strains and associated genera.</title>
        <authorList>
            <person name="Sun Z."/>
            <person name="Harris H.M."/>
            <person name="McCann A."/>
            <person name="Guo C."/>
            <person name="Argimon S."/>
            <person name="Zhang W."/>
            <person name="Yang X."/>
            <person name="Jeffery I.B."/>
            <person name="Cooney J.C."/>
            <person name="Kagawa T.F."/>
            <person name="Liu W."/>
            <person name="Song Y."/>
            <person name="Salvetti E."/>
            <person name="Wrobel A."/>
            <person name="Rasinkangas P."/>
            <person name="Parkhill J."/>
            <person name="Rea M.C."/>
            <person name="O'Sullivan O."/>
            <person name="Ritari J."/>
            <person name="Douillard F.P."/>
            <person name="Paul Ross R."/>
            <person name="Yang R."/>
            <person name="Briner A.E."/>
            <person name="Felis G.E."/>
            <person name="de Vos W.M."/>
            <person name="Barrangou R."/>
            <person name="Klaenhammer T.R."/>
            <person name="Caufield P.W."/>
            <person name="Cui Y."/>
            <person name="Zhang H."/>
            <person name="O'Toole P.W."/>
        </authorList>
    </citation>
    <scope>NUCLEOTIDE SEQUENCE [LARGE SCALE GENOMIC DNA]</scope>
    <source>
        <strain evidence="3 4">DSM 20623</strain>
    </source>
</reference>
<dbReference type="GeneID" id="89589318"/>
<proteinExistence type="predicted"/>
<keyword evidence="4" id="KW-1185">Reference proteome</keyword>
<dbReference type="eggNOG" id="COG3153">
    <property type="taxonomic scope" value="Bacteria"/>
</dbReference>
<dbReference type="RefSeq" id="WP_051915609.1">
    <property type="nucleotide sequence ID" value="NZ_JQBS01000035.1"/>
</dbReference>
<dbReference type="PANTHER" id="PTHR13947:SF37">
    <property type="entry name" value="LD18367P"/>
    <property type="match status" value="1"/>
</dbReference>
<feature type="domain" description="N-acetyltransferase" evidence="2">
    <location>
        <begin position="1"/>
        <end position="144"/>
    </location>
</feature>
<dbReference type="EMBL" id="JQBS01000035">
    <property type="protein sequence ID" value="KRN54741.1"/>
    <property type="molecule type" value="Genomic_DNA"/>
</dbReference>
<evidence type="ECO:0000259" key="2">
    <source>
        <dbReference type="PROSITE" id="PS51186"/>
    </source>
</evidence>
<evidence type="ECO:0000313" key="4">
    <source>
        <dbReference type="Proteomes" id="UP000051658"/>
    </source>
</evidence>
<dbReference type="GO" id="GO:0008080">
    <property type="term" value="F:N-acetyltransferase activity"/>
    <property type="evidence" value="ECO:0007669"/>
    <property type="project" value="InterPro"/>
</dbReference>
<sequence length="144" mass="16507">MEIREMQQQDEQSINRLLNQLGYPMTVEETASRLTKIKKDKTNGTTIIVAEASNGEILGFAQWLVLDSLLFEPLTYLIALVVDENSRSKGIGSQLLQRVEEWSKDHGMDGVILHSGVERHKAHCFYEKSGYQIRKEQKNILKLF</sequence>
<keyword evidence="1" id="KW-0808">Transferase</keyword>